<comment type="caution">
    <text evidence="1">The sequence shown here is derived from an EMBL/GenBank/DDBJ whole genome shotgun (WGS) entry which is preliminary data.</text>
</comment>
<dbReference type="Proteomes" id="UP000078316">
    <property type="component" value="Unassembled WGS sequence"/>
</dbReference>
<dbReference type="RefSeq" id="WP_064503830.1">
    <property type="nucleotide sequence ID" value="NZ_LWHQ01000011.1"/>
</dbReference>
<proteinExistence type="predicted"/>
<accession>A0A179SES0</accession>
<gene>
    <name evidence="1" type="ORF">A5481_06330</name>
</gene>
<sequence>MTSLTPTRDAVLAHREKMREALVEEIAAGGSRAMHAELTLGFNDLIGLHFADCRDQDVDARECFTILENAMANAIGTVVMSGAETPEDRIAVWGGFMMMITQKSKHALSLAQAGVPGTSIMTRIDEPTVGHS</sequence>
<dbReference type="EMBL" id="LWHQ01000011">
    <property type="protein sequence ID" value="OAS26328.1"/>
    <property type="molecule type" value="Genomic_DNA"/>
</dbReference>
<evidence type="ECO:0000313" key="2">
    <source>
        <dbReference type="Proteomes" id="UP000078316"/>
    </source>
</evidence>
<name>A0A179SES0_9HYPH</name>
<organism evidence="1 2">
    <name type="scientific">Methylobacterium platani</name>
    <dbReference type="NCBI Taxonomy" id="427683"/>
    <lineage>
        <taxon>Bacteria</taxon>
        <taxon>Pseudomonadati</taxon>
        <taxon>Pseudomonadota</taxon>
        <taxon>Alphaproteobacteria</taxon>
        <taxon>Hyphomicrobiales</taxon>
        <taxon>Methylobacteriaceae</taxon>
        <taxon>Methylobacterium</taxon>
    </lineage>
</organism>
<reference evidence="1 2" key="1">
    <citation type="submission" date="2016-04" db="EMBL/GenBank/DDBJ databases">
        <authorList>
            <person name="Evans L.H."/>
            <person name="Alamgir A."/>
            <person name="Owens N."/>
            <person name="Weber N.D."/>
            <person name="Virtaneva K."/>
            <person name="Barbian K."/>
            <person name="Babar A."/>
            <person name="Rosenke K."/>
        </authorList>
    </citation>
    <scope>NUCLEOTIDE SEQUENCE [LARGE SCALE GENOMIC DNA]</scope>
    <source>
        <strain evidence="1 2">PMB02</strain>
    </source>
</reference>
<dbReference type="STRING" id="427683.A5481_06330"/>
<dbReference type="AlphaFoldDB" id="A0A179SES0"/>
<protein>
    <submittedName>
        <fullName evidence="1">Uncharacterized protein</fullName>
    </submittedName>
</protein>
<evidence type="ECO:0000313" key="1">
    <source>
        <dbReference type="EMBL" id="OAS26328.1"/>
    </source>
</evidence>